<dbReference type="InterPro" id="IPR001466">
    <property type="entry name" value="Beta-lactam-related"/>
</dbReference>
<evidence type="ECO:0000313" key="2">
    <source>
        <dbReference type="EMBL" id="KAB8192261.1"/>
    </source>
</evidence>
<protein>
    <submittedName>
        <fullName evidence="2">Serine hydrolase</fullName>
    </submittedName>
</protein>
<dbReference type="AlphaFoldDB" id="A0A5C4W767"/>
<dbReference type="PANTHER" id="PTHR43283">
    <property type="entry name" value="BETA-LACTAMASE-RELATED"/>
    <property type="match status" value="1"/>
</dbReference>
<evidence type="ECO:0000313" key="3">
    <source>
        <dbReference type="Proteomes" id="UP000312512"/>
    </source>
</evidence>
<proteinExistence type="predicted"/>
<dbReference type="OrthoDB" id="4281716at2"/>
<gene>
    <name evidence="2" type="ORF">FH608_026610</name>
</gene>
<evidence type="ECO:0000259" key="1">
    <source>
        <dbReference type="Pfam" id="PF00144"/>
    </source>
</evidence>
<dbReference type="GO" id="GO:0016787">
    <property type="term" value="F:hydrolase activity"/>
    <property type="evidence" value="ECO:0007669"/>
    <property type="project" value="UniProtKB-KW"/>
</dbReference>
<dbReference type="EMBL" id="VDLX02000010">
    <property type="protein sequence ID" value="KAB8192261.1"/>
    <property type="molecule type" value="Genomic_DNA"/>
</dbReference>
<sequence length="396" mass="42074">MGAGLSREGLGRMRAVLDGAVTRGEVPGLVALVHRRGETHVTAHGTTETGGQAPMRRDTVFRIASMGKPLTAAAAMILVEECVLRLDDPVDDLLPELAAPRVLRRPDAPLGDTVPAERPITPRDLLTFRMGLGAVMTDHPLRQAMEEAGVGPGPDGPPFGPDEWIKRLGALPLMHQPGTAWMYHTSADVLGVLVARATGRPFDAFLRERVLDPLGMRDTGFHLPADRLGRMAGSYVADRATGALVPRPGPREGAWDRPPAFPSGGGGPSLVSTADDYLAFCRMLLAGGRYDGGRLLSRASVELMTTDHLTPAQKAGNEVFLGSGGWGFGLAVQGRRDGLATRPGRYGWGGGLGTDAYTDPSEDLVGIVLTQRALDSPLAPRVIQDFWTTAYAALDD</sequence>
<dbReference type="Proteomes" id="UP000312512">
    <property type="component" value="Unassembled WGS sequence"/>
</dbReference>
<keyword evidence="2" id="KW-0378">Hydrolase</keyword>
<dbReference type="SUPFAM" id="SSF56601">
    <property type="entry name" value="beta-lactamase/transpeptidase-like"/>
    <property type="match status" value="1"/>
</dbReference>
<accession>A0A5C4W767</accession>
<dbReference type="InterPro" id="IPR050789">
    <property type="entry name" value="Diverse_Enzym_Activities"/>
</dbReference>
<organism evidence="2 3">
    <name type="scientific">Nonomuraea phyllanthi</name>
    <dbReference type="NCBI Taxonomy" id="2219224"/>
    <lineage>
        <taxon>Bacteria</taxon>
        <taxon>Bacillati</taxon>
        <taxon>Actinomycetota</taxon>
        <taxon>Actinomycetes</taxon>
        <taxon>Streptosporangiales</taxon>
        <taxon>Streptosporangiaceae</taxon>
        <taxon>Nonomuraea</taxon>
    </lineage>
</organism>
<comment type="caution">
    <text evidence="2">The sequence shown here is derived from an EMBL/GenBank/DDBJ whole genome shotgun (WGS) entry which is preliminary data.</text>
</comment>
<dbReference type="PANTHER" id="PTHR43283:SF3">
    <property type="entry name" value="BETA-LACTAMASE FAMILY PROTEIN (AFU_ORTHOLOGUE AFUA_5G07500)"/>
    <property type="match status" value="1"/>
</dbReference>
<name>A0A5C4W767_9ACTN</name>
<feature type="domain" description="Beta-lactamase-related" evidence="1">
    <location>
        <begin position="14"/>
        <end position="374"/>
    </location>
</feature>
<dbReference type="InterPro" id="IPR012338">
    <property type="entry name" value="Beta-lactam/transpept-like"/>
</dbReference>
<dbReference type="RefSeq" id="WP_139633332.1">
    <property type="nucleotide sequence ID" value="NZ_VDLX02000010.1"/>
</dbReference>
<keyword evidence="3" id="KW-1185">Reference proteome</keyword>
<dbReference type="Gene3D" id="3.40.710.10">
    <property type="entry name" value="DD-peptidase/beta-lactamase superfamily"/>
    <property type="match status" value="1"/>
</dbReference>
<dbReference type="Pfam" id="PF00144">
    <property type="entry name" value="Beta-lactamase"/>
    <property type="match status" value="1"/>
</dbReference>
<reference evidence="2 3" key="1">
    <citation type="submission" date="2019-10" db="EMBL/GenBank/DDBJ databases">
        <title>Nonomuraea sp. nov., isolated from Phyllanthus amarus.</title>
        <authorList>
            <person name="Klykleung N."/>
            <person name="Tanasupawat S."/>
        </authorList>
    </citation>
    <scope>NUCLEOTIDE SEQUENCE [LARGE SCALE GENOMIC DNA]</scope>
    <source>
        <strain evidence="2 3">PA1-10</strain>
    </source>
</reference>